<feature type="region of interest" description="Disordered" evidence="1">
    <location>
        <begin position="1"/>
        <end position="22"/>
    </location>
</feature>
<feature type="transmembrane region" description="Helical" evidence="2">
    <location>
        <begin position="32"/>
        <end position="50"/>
    </location>
</feature>
<keyword evidence="4" id="KW-1185">Reference proteome</keyword>
<dbReference type="RefSeq" id="WP_085477750.1">
    <property type="nucleotide sequence ID" value="NZ_FXBM01000003.1"/>
</dbReference>
<sequence>MTLPPPPVPPTPEPTDAPLPSFGSAPAPQRSGLAITALVLGIVSVVLAVLPFVFGLAFPVAIAGAVVGIIALVRRKPPRGFSITGLVLSVVGFVIAVVVVIVTAVQLVSALDELDGTGFPGGSTSATATPLPLDDATAEAPAEESPAEESPAEEAPAEEAPSEEPPPAADDMTVGFGEALAYTDGVTLSVSAPTEFTPTEYAAGNDQAVDVVFTLSIQNGSDENLEPFTYAEVSSGGVEASRIFDTDGEAGDISTSPSTVILPGGSVTWKEAYSVADPASIVMQLSPSFDYQDAVFTNTQ</sequence>
<organism evidence="3 4">
    <name type="scientific">Rathayibacter oskolensis</name>
    <dbReference type="NCBI Taxonomy" id="1891671"/>
    <lineage>
        <taxon>Bacteria</taxon>
        <taxon>Bacillati</taxon>
        <taxon>Actinomycetota</taxon>
        <taxon>Actinomycetes</taxon>
        <taxon>Micrococcales</taxon>
        <taxon>Microbacteriaceae</taxon>
        <taxon>Rathayibacter</taxon>
    </lineage>
</organism>
<proteinExistence type="predicted"/>
<feature type="transmembrane region" description="Helical" evidence="2">
    <location>
        <begin position="85"/>
        <end position="108"/>
    </location>
</feature>
<name>A0A1X7PEA5_9MICO</name>
<evidence type="ECO:0000256" key="1">
    <source>
        <dbReference type="SAM" id="MobiDB-lite"/>
    </source>
</evidence>
<dbReference type="AlphaFoldDB" id="A0A1X7PEA5"/>
<feature type="compositionally biased region" description="Pro residues" evidence="1">
    <location>
        <begin position="1"/>
        <end position="17"/>
    </location>
</feature>
<reference evidence="4" key="1">
    <citation type="submission" date="2017-04" db="EMBL/GenBank/DDBJ databases">
        <authorList>
            <person name="Varghese N."/>
            <person name="Submissions S."/>
        </authorList>
    </citation>
    <scope>NUCLEOTIDE SEQUENCE [LARGE SCALE GENOMIC DNA]</scope>
    <source>
        <strain evidence="4">VKM Ac-2121</strain>
    </source>
</reference>
<gene>
    <name evidence="3" type="ORF">SAMN06295885_3374</name>
</gene>
<dbReference type="OrthoDB" id="4484996at2"/>
<accession>A0A1X7PEA5</accession>
<keyword evidence="2" id="KW-0472">Membrane</keyword>
<dbReference type="STRING" id="1891671.SAMN06295885_3374"/>
<evidence type="ECO:0000256" key="2">
    <source>
        <dbReference type="SAM" id="Phobius"/>
    </source>
</evidence>
<dbReference type="EMBL" id="FXBM01000003">
    <property type="protein sequence ID" value="SMH49653.1"/>
    <property type="molecule type" value="Genomic_DNA"/>
</dbReference>
<protein>
    <recommendedName>
        <fullName evidence="5">DUF4352 domain-containing protein</fullName>
    </recommendedName>
</protein>
<feature type="compositionally biased region" description="Acidic residues" evidence="1">
    <location>
        <begin position="141"/>
        <end position="162"/>
    </location>
</feature>
<dbReference type="Proteomes" id="UP000193711">
    <property type="component" value="Unassembled WGS sequence"/>
</dbReference>
<keyword evidence="2" id="KW-1133">Transmembrane helix</keyword>
<evidence type="ECO:0000313" key="4">
    <source>
        <dbReference type="Proteomes" id="UP000193711"/>
    </source>
</evidence>
<keyword evidence="2" id="KW-0812">Transmembrane</keyword>
<feature type="region of interest" description="Disordered" evidence="1">
    <location>
        <begin position="121"/>
        <end position="173"/>
    </location>
</feature>
<evidence type="ECO:0008006" key="5">
    <source>
        <dbReference type="Google" id="ProtNLM"/>
    </source>
</evidence>
<evidence type="ECO:0000313" key="3">
    <source>
        <dbReference type="EMBL" id="SMH49653.1"/>
    </source>
</evidence>